<accession>A0AAV4UVU8</accession>
<reference evidence="1 2" key="1">
    <citation type="submission" date="2021-06" db="EMBL/GenBank/DDBJ databases">
        <title>Caerostris extrusa draft genome.</title>
        <authorList>
            <person name="Kono N."/>
            <person name="Arakawa K."/>
        </authorList>
    </citation>
    <scope>NUCLEOTIDE SEQUENCE [LARGE SCALE GENOMIC DNA]</scope>
</reference>
<protein>
    <submittedName>
        <fullName evidence="1">Uncharacterized protein</fullName>
    </submittedName>
</protein>
<name>A0AAV4UVU8_CAEEX</name>
<sequence>MKTLVSLKEISKNKSCSCDSLNKGVRSSAIVNLLVCSPDITITEYSGCRKASHGRLSFRGTSAQSSPFPPSGRTLIRVLMVGSCQATMEGTFSWCHPPATQTLIRNMLNLINN</sequence>
<dbReference type="EMBL" id="BPLR01013571">
    <property type="protein sequence ID" value="GIY62065.1"/>
    <property type="molecule type" value="Genomic_DNA"/>
</dbReference>
<keyword evidence="2" id="KW-1185">Reference proteome</keyword>
<evidence type="ECO:0000313" key="2">
    <source>
        <dbReference type="Proteomes" id="UP001054945"/>
    </source>
</evidence>
<proteinExistence type="predicted"/>
<dbReference type="Proteomes" id="UP001054945">
    <property type="component" value="Unassembled WGS sequence"/>
</dbReference>
<evidence type="ECO:0000313" key="1">
    <source>
        <dbReference type="EMBL" id="GIY62065.1"/>
    </source>
</evidence>
<dbReference type="AlphaFoldDB" id="A0AAV4UVU8"/>
<gene>
    <name evidence="1" type="ORF">CEXT_409141</name>
</gene>
<comment type="caution">
    <text evidence="1">The sequence shown here is derived from an EMBL/GenBank/DDBJ whole genome shotgun (WGS) entry which is preliminary data.</text>
</comment>
<organism evidence="1 2">
    <name type="scientific">Caerostris extrusa</name>
    <name type="common">Bark spider</name>
    <name type="synonym">Caerostris bankana</name>
    <dbReference type="NCBI Taxonomy" id="172846"/>
    <lineage>
        <taxon>Eukaryota</taxon>
        <taxon>Metazoa</taxon>
        <taxon>Ecdysozoa</taxon>
        <taxon>Arthropoda</taxon>
        <taxon>Chelicerata</taxon>
        <taxon>Arachnida</taxon>
        <taxon>Araneae</taxon>
        <taxon>Araneomorphae</taxon>
        <taxon>Entelegynae</taxon>
        <taxon>Araneoidea</taxon>
        <taxon>Araneidae</taxon>
        <taxon>Caerostris</taxon>
    </lineage>
</organism>